<protein>
    <recommendedName>
        <fullName evidence="4">YhcN/YlaJ family sporulation lipoprotein</fullName>
    </recommendedName>
</protein>
<reference evidence="2 3" key="1">
    <citation type="submission" date="2019-07" db="EMBL/GenBank/DDBJ databases">
        <authorList>
            <person name="Kim J.K."/>
            <person name="Cheong H.-M."/>
            <person name="Choi Y."/>
            <person name="Hwang K.J."/>
            <person name="Lee S."/>
            <person name="Choi C."/>
        </authorList>
    </citation>
    <scope>NUCLEOTIDE SEQUENCE [LARGE SCALE GENOMIC DNA]</scope>
    <source>
        <strain evidence="2 3">KS 22</strain>
    </source>
</reference>
<feature type="signal peptide" evidence="1">
    <location>
        <begin position="1"/>
        <end position="19"/>
    </location>
</feature>
<name>A0A7G5C173_9BACL</name>
<dbReference type="Pfam" id="PF09580">
    <property type="entry name" value="Spore_YhcN_YlaJ"/>
    <property type="match status" value="1"/>
</dbReference>
<dbReference type="AlphaFoldDB" id="A0A7G5C173"/>
<accession>A0A7G5C173</accession>
<keyword evidence="3" id="KW-1185">Reference proteome</keyword>
<evidence type="ECO:0008006" key="4">
    <source>
        <dbReference type="Google" id="ProtNLM"/>
    </source>
</evidence>
<dbReference type="EMBL" id="CP041969">
    <property type="protein sequence ID" value="QMV42957.1"/>
    <property type="molecule type" value="Genomic_DNA"/>
</dbReference>
<keyword evidence="1" id="KW-0732">Signal</keyword>
<proteinExistence type="predicted"/>
<evidence type="ECO:0000313" key="2">
    <source>
        <dbReference type="EMBL" id="QMV42957.1"/>
    </source>
</evidence>
<organism evidence="2 3">
    <name type="scientific">Cohnella cholangitidis</name>
    <dbReference type="NCBI Taxonomy" id="2598458"/>
    <lineage>
        <taxon>Bacteria</taxon>
        <taxon>Bacillati</taxon>
        <taxon>Bacillota</taxon>
        <taxon>Bacilli</taxon>
        <taxon>Bacillales</taxon>
        <taxon>Paenibacillaceae</taxon>
        <taxon>Cohnella</taxon>
    </lineage>
</organism>
<dbReference type="InterPro" id="IPR019076">
    <property type="entry name" value="Spore_lipoprot_YhcN/YlaJ-like"/>
</dbReference>
<gene>
    <name evidence="2" type="ORF">FPL14_18515</name>
</gene>
<feature type="chain" id="PRO_5039561940" description="YhcN/YlaJ family sporulation lipoprotein" evidence="1">
    <location>
        <begin position="20"/>
        <end position="157"/>
    </location>
</feature>
<dbReference type="PROSITE" id="PS51257">
    <property type="entry name" value="PROKAR_LIPOPROTEIN"/>
    <property type="match status" value="1"/>
</dbReference>
<evidence type="ECO:0000313" key="3">
    <source>
        <dbReference type="Proteomes" id="UP000515679"/>
    </source>
</evidence>
<dbReference type="KEGG" id="cchl:FPL14_18515"/>
<evidence type="ECO:0000256" key="1">
    <source>
        <dbReference type="SAM" id="SignalP"/>
    </source>
</evidence>
<dbReference type="Proteomes" id="UP000515679">
    <property type="component" value="Chromosome"/>
</dbReference>
<sequence length="157" mass="17198">MFKRCTVMILSVALCFSLAGCTKTNQYKARSTEHRNVIDGAHPNANKRVSEKIAKDVSSVKGISKATVVVHNRDVIIGLDVKGGENAAAVEQKVVQAAHKSEPGYTVHVTAERGLHTRIQNLHSQMLPLDGHPVRNFTEDVGILIQDIGNRVTRPLR</sequence>
<dbReference type="RefSeq" id="WP_182299185.1">
    <property type="nucleotide sequence ID" value="NZ_CP041969.1"/>
</dbReference>